<dbReference type="EMBL" id="RAYQ01000005">
    <property type="protein sequence ID" value="RKI92460.1"/>
    <property type="molecule type" value="Genomic_DNA"/>
</dbReference>
<dbReference type="GO" id="GO:0004853">
    <property type="term" value="F:uroporphyrinogen decarboxylase activity"/>
    <property type="evidence" value="ECO:0007669"/>
    <property type="project" value="InterPro"/>
</dbReference>
<comment type="caution">
    <text evidence="2">The sequence shown here is derived from an EMBL/GenBank/DDBJ whole genome shotgun (WGS) entry which is preliminary data.</text>
</comment>
<feature type="domain" description="Uroporphyrinogen decarboxylase (URO-D)" evidence="1">
    <location>
        <begin position="66"/>
        <end position="313"/>
    </location>
</feature>
<dbReference type="PANTHER" id="PTHR47099:SF1">
    <property type="entry name" value="METHYLCOBAMIDE:COM METHYLTRANSFERASE MTBA"/>
    <property type="match status" value="1"/>
</dbReference>
<dbReference type="InterPro" id="IPR052024">
    <property type="entry name" value="Methanogen_methyltrans"/>
</dbReference>
<organism evidence="2 3">
    <name type="scientific">Parablautia intestinalis</name>
    <dbReference type="NCBI Taxonomy" id="2320100"/>
    <lineage>
        <taxon>Bacteria</taxon>
        <taxon>Bacillati</taxon>
        <taxon>Bacillota</taxon>
        <taxon>Clostridia</taxon>
        <taxon>Lachnospirales</taxon>
        <taxon>Lachnospiraceae</taxon>
        <taxon>Parablautia</taxon>
    </lineage>
</organism>
<dbReference type="InterPro" id="IPR038071">
    <property type="entry name" value="UROD/MetE-like_sf"/>
</dbReference>
<dbReference type="InterPro" id="IPR000257">
    <property type="entry name" value="Uroporphyrinogen_deCOase"/>
</dbReference>
<dbReference type="Pfam" id="PF01208">
    <property type="entry name" value="URO-D"/>
    <property type="match status" value="1"/>
</dbReference>
<evidence type="ECO:0000313" key="2">
    <source>
        <dbReference type="EMBL" id="RKI92460.1"/>
    </source>
</evidence>
<accession>A0A3A9ALJ5</accession>
<keyword evidence="3" id="KW-1185">Reference proteome</keyword>
<dbReference type="SUPFAM" id="SSF51726">
    <property type="entry name" value="UROD/MetE-like"/>
    <property type="match status" value="1"/>
</dbReference>
<dbReference type="RefSeq" id="WP_120468262.1">
    <property type="nucleotide sequence ID" value="NZ_CATAJS010000033.1"/>
</dbReference>
<evidence type="ECO:0000259" key="1">
    <source>
        <dbReference type="Pfam" id="PF01208"/>
    </source>
</evidence>
<dbReference type="PANTHER" id="PTHR47099">
    <property type="entry name" value="METHYLCOBAMIDE:COM METHYLTRANSFERASE MTBA"/>
    <property type="match status" value="1"/>
</dbReference>
<gene>
    <name evidence="2" type="ORF">D7V94_07275</name>
</gene>
<protein>
    <recommendedName>
        <fullName evidence="1">Uroporphyrinogen decarboxylase (URO-D) domain-containing protein</fullName>
    </recommendedName>
</protein>
<dbReference type="AlphaFoldDB" id="A0A3A9ALJ5"/>
<sequence>MNRAERVLSVMKGGKADCVPAGFWFHYRPDYSVQEMVDAHIKLYRETGMDIIKIMQDYAYPISGEITCAEDWYKISIKGTDSEEFDKMVSVIKGIRKEAGDDVLLFQTMFGPFKAACMAFGDETLMKYSKEAPEAVKAGVQIIADGLEKWAKGYLEAGADGIYYSAQFGEIGRFEQEEWANLVRPSDLQILNVAEKMPGKYNILHICGEPEYNFRTHVDWFKDYPADLVNWSVKDNGYGLEKGRETFGKAILGGMNNKGNVLNGPVEAITEEVNAILDGFGTKGIMIGADCTIQGQNIRLDYIKAAVEAAHNYKV</sequence>
<dbReference type="GO" id="GO:0006779">
    <property type="term" value="P:porphyrin-containing compound biosynthetic process"/>
    <property type="evidence" value="ECO:0007669"/>
    <property type="project" value="InterPro"/>
</dbReference>
<name>A0A3A9ALJ5_9FIRM</name>
<dbReference type="Proteomes" id="UP000280696">
    <property type="component" value="Unassembled WGS sequence"/>
</dbReference>
<dbReference type="OrthoDB" id="7375127at2"/>
<reference evidence="2 3" key="1">
    <citation type="submission" date="2018-09" db="EMBL/GenBank/DDBJ databases">
        <title>Murine metabolic-syndrome-specific gut microbial biobank.</title>
        <authorList>
            <person name="Liu C."/>
        </authorList>
    </citation>
    <scope>NUCLEOTIDE SEQUENCE [LARGE SCALE GENOMIC DNA]</scope>
    <source>
        <strain evidence="2 3">0.1xD8-82</strain>
    </source>
</reference>
<proteinExistence type="predicted"/>
<dbReference type="Gene3D" id="3.20.20.210">
    <property type="match status" value="1"/>
</dbReference>
<evidence type="ECO:0000313" key="3">
    <source>
        <dbReference type="Proteomes" id="UP000280696"/>
    </source>
</evidence>